<evidence type="ECO:0000313" key="2">
    <source>
        <dbReference type="EMBL" id="KKN50912.1"/>
    </source>
</evidence>
<dbReference type="EMBL" id="LAZR01001089">
    <property type="protein sequence ID" value="KKN50912.1"/>
    <property type="molecule type" value="Genomic_DNA"/>
</dbReference>
<keyword evidence="1" id="KW-0812">Transmembrane</keyword>
<name>A0A0F9RM97_9ZZZZ</name>
<feature type="transmembrane region" description="Helical" evidence="1">
    <location>
        <begin position="25"/>
        <end position="47"/>
    </location>
</feature>
<evidence type="ECO:0000256" key="1">
    <source>
        <dbReference type="SAM" id="Phobius"/>
    </source>
</evidence>
<dbReference type="AlphaFoldDB" id="A0A0F9RM97"/>
<sequence>MIGEFLLSLVTSIWSVLKHWPTLDAVVITLVVFTALLWLNIGVVNLWNRIKPEVKKEERE</sequence>
<keyword evidence="1" id="KW-1133">Transmembrane helix</keyword>
<gene>
    <name evidence="2" type="ORF">LCGC14_0627770</name>
</gene>
<keyword evidence="1" id="KW-0472">Membrane</keyword>
<reference evidence="2" key="1">
    <citation type="journal article" date="2015" name="Nature">
        <title>Complex archaea that bridge the gap between prokaryotes and eukaryotes.</title>
        <authorList>
            <person name="Spang A."/>
            <person name="Saw J.H."/>
            <person name="Jorgensen S.L."/>
            <person name="Zaremba-Niedzwiedzka K."/>
            <person name="Martijn J."/>
            <person name="Lind A.E."/>
            <person name="van Eijk R."/>
            <person name="Schleper C."/>
            <person name="Guy L."/>
            <person name="Ettema T.J."/>
        </authorList>
    </citation>
    <scope>NUCLEOTIDE SEQUENCE</scope>
</reference>
<proteinExistence type="predicted"/>
<protein>
    <submittedName>
        <fullName evidence="2">Uncharacterized protein</fullName>
    </submittedName>
</protein>
<accession>A0A0F9RM97</accession>
<organism evidence="2">
    <name type="scientific">marine sediment metagenome</name>
    <dbReference type="NCBI Taxonomy" id="412755"/>
    <lineage>
        <taxon>unclassified sequences</taxon>
        <taxon>metagenomes</taxon>
        <taxon>ecological metagenomes</taxon>
    </lineage>
</organism>
<comment type="caution">
    <text evidence="2">The sequence shown here is derived from an EMBL/GenBank/DDBJ whole genome shotgun (WGS) entry which is preliminary data.</text>
</comment>